<evidence type="ECO:0000256" key="2">
    <source>
        <dbReference type="ARBA" id="ARBA00004123"/>
    </source>
</evidence>
<evidence type="ECO:0000256" key="7">
    <source>
        <dbReference type="ARBA" id="ARBA00022833"/>
    </source>
</evidence>
<keyword evidence="7" id="KW-0862">Zinc</keyword>
<dbReference type="SMART" id="SM00355">
    <property type="entry name" value="ZnF_C2H2"/>
    <property type="match status" value="4"/>
</dbReference>
<dbReference type="PANTHER" id="PTHR24394">
    <property type="entry name" value="ZINC FINGER PROTEIN"/>
    <property type="match status" value="1"/>
</dbReference>
<evidence type="ECO:0000259" key="13">
    <source>
        <dbReference type="PROSITE" id="PS50157"/>
    </source>
</evidence>
<feature type="non-terminal residue" evidence="14">
    <location>
        <position position="389"/>
    </location>
</feature>
<keyword evidence="15" id="KW-1185">Reference proteome</keyword>
<dbReference type="PROSITE" id="PS50157">
    <property type="entry name" value="ZINC_FINGER_C2H2_2"/>
    <property type="match status" value="2"/>
</dbReference>
<dbReference type="FunFam" id="3.30.160.60:FF:001573">
    <property type="entry name" value="Zinc finger protein 407"/>
    <property type="match status" value="1"/>
</dbReference>
<keyword evidence="4" id="KW-0479">Metal-binding</keyword>
<comment type="function">
    <text evidence="1">May be involved in transcriptional regulation.</text>
</comment>
<dbReference type="GO" id="GO:0008270">
    <property type="term" value="F:zinc ion binding"/>
    <property type="evidence" value="ECO:0007669"/>
    <property type="project" value="UniProtKB-KW"/>
</dbReference>
<feature type="domain" description="C2H2-type" evidence="13">
    <location>
        <begin position="351"/>
        <end position="378"/>
    </location>
</feature>
<dbReference type="Pfam" id="PF13465">
    <property type="entry name" value="zf-H2C2_2"/>
    <property type="match status" value="1"/>
</dbReference>
<dbReference type="GO" id="GO:0000981">
    <property type="term" value="F:DNA-binding transcription factor activity, RNA polymerase II-specific"/>
    <property type="evidence" value="ECO:0007669"/>
    <property type="project" value="TreeGrafter"/>
</dbReference>
<evidence type="ECO:0000256" key="12">
    <source>
        <dbReference type="PROSITE-ProRule" id="PRU00042"/>
    </source>
</evidence>
<dbReference type="EMBL" id="JAVRJZ010000006">
    <property type="protein sequence ID" value="KAK2721057.1"/>
    <property type="molecule type" value="Genomic_DNA"/>
</dbReference>
<dbReference type="PROSITE" id="PS00028">
    <property type="entry name" value="ZINC_FINGER_C2H2_1"/>
    <property type="match status" value="2"/>
</dbReference>
<dbReference type="FunFam" id="3.30.160.60:FF:001509">
    <property type="entry name" value="Zinc finger protein 616"/>
    <property type="match status" value="1"/>
</dbReference>
<organism evidence="14 15">
    <name type="scientific">Artemia franciscana</name>
    <name type="common">Brine shrimp</name>
    <name type="synonym">Artemia sanfranciscana</name>
    <dbReference type="NCBI Taxonomy" id="6661"/>
    <lineage>
        <taxon>Eukaryota</taxon>
        <taxon>Metazoa</taxon>
        <taxon>Ecdysozoa</taxon>
        <taxon>Arthropoda</taxon>
        <taxon>Crustacea</taxon>
        <taxon>Branchiopoda</taxon>
        <taxon>Anostraca</taxon>
        <taxon>Artemiidae</taxon>
        <taxon>Artemia</taxon>
    </lineage>
</organism>
<evidence type="ECO:0000256" key="8">
    <source>
        <dbReference type="ARBA" id="ARBA00023015"/>
    </source>
</evidence>
<name>A0AA88IFR8_ARTSF</name>
<comment type="subcellular location">
    <subcellularLocation>
        <location evidence="2">Nucleus</location>
    </subcellularLocation>
</comment>
<dbReference type="GO" id="GO:0003677">
    <property type="term" value="F:DNA binding"/>
    <property type="evidence" value="ECO:0007669"/>
    <property type="project" value="UniProtKB-KW"/>
</dbReference>
<keyword evidence="8" id="KW-0805">Transcription regulation</keyword>
<sequence>FRDNIMHWPEVPNMAEPITIPETSVVKNEVEEALPSDHEELFDFPTHILSPNRDDVPVSTFCCFSGPCKLEPDTQELGSTCFDSEEAVYATSDDVEPIRETSTSTLSREHQQQPFSIASRIPNLTSLFDSQDLDCNDDEISHSTMSSFYGGDQQKLFGPKPILKVMKLTDQAIEELTAGIWRCGSCSKVEKSSFMLDLHIDTGCEELSPIECDICPAISRDYGNFVVHIMEHQMGETRRCPICLCECIGDVSQHLVMHGHLSPSASELEPRDPSTVVSSNSLELDSEGKNLENHKMHLNTSLRSKKPKILKSCKKTYTGIKQYICDVCDKSFSNGSRLKRHQRMHTGEKPFKCDVCEKAFSQSNSLNYHQRVHRGEKPFKCDVCEKTFS</sequence>
<evidence type="ECO:0000256" key="1">
    <source>
        <dbReference type="ARBA" id="ARBA00003767"/>
    </source>
</evidence>
<dbReference type="SUPFAM" id="SSF57667">
    <property type="entry name" value="beta-beta-alpha zinc fingers"/>
    <property type="match status" value="1"/>
</dbReference>
<dbReference type="InterPro" id="IPR013087">
    <property type="entry name" value="Znf_C2H2_type"/>
</dbReference>
<dbReference type="GO" id="GO:0005634">
    <property type="term" value="C:nucleus"/>
    <property type="evidence" value="ECO:0007669"/>
    <property type="project" value="UniProtKB-SubCell"/>
</dbReference>
<keyword evidence="10" id="KW-0804">Transcription</keyword>
<evidence type="ECO:0000256" key="4">
    <source>
        <dbReference type="ARBA" id="ARBA00022723"/>
    </source>
</evidence>
<evidence type="ECO:0000256" key="9">
    <source>
        <dbReference type="ARBA" id="ARBA00023125"/>
    </source>
</evidence>
<dbReference type="Proteomes" id="UP001187531">
    <property type="component" value="Unassembled WGS sequence"/>
</dbReference>
<reference evidence="14" key="1">
    <citation type="submission" date="2023-07" db="EMBL/GenBank/DDBJ databases">
        <title>Chromosome-level genome assembly of Artemia franciscana.</title>
        <authorList>
            <person name="Jo E."/>
        </authorList>
    </citation>
    <scope>NUCLEOTIDE SEQUENCE</scope>
    <source>
        <tissue evidence="14">Whole body</tissue>
    </source>
</reference>
<dbReference type="AlphaFoldDB" id="A0AA88IFR8"/>
<gene>
    <name evidence="14" type="ORF">QYM36_003366</name>
</gene>
<feature type="non-terminal residue" evidence="14">
    <location>
        <position position="1"/>
    </location>
</feature>
<keyword evidence="5" id="KW-0677">Repeat</keyword>
<evidence type="ECO:0000256" key="10">
    <source>
        <dbReference type="ARBA" id="ARBA00023163"/>
    </source>
</evidence>
<comment type="caution">
    <text evidence="14">The sequence shown here is derived from an EMBL/GenBank/DDBJ whole genome shotgun (WGS) entry which is preliminary data.</text>
</comment>
<evidence type="ECO:0000256" key="11">
    <source>
        <dbReference type="ARBA" id="ARBA00023242"/>
    </source>
</evidence>
<evidence type="ECO:0000313" key="15">
    <source>
        <dbReference type="Proteomes" id="UP001187531"/>
    </source>
</evidence>
<feature type="domain" description="C2H2-type" evidence="13">
    <location>
        <begin position="323"/>
        <end position="350"/>
    </location>
</feature>
<evidence type="ECO:0000256" key="5">
    <source>
        <dbReference type="ARBA" id="ARBA00022737"/>
    </source>
</evidence>
<dbReference type="PANTHER" id="PTHR24394:SF29">
    <property type="entry name" value="MYONEURIN"/>
    <property type="match status" value="1"/>
</dbReference>
<keyword evidence="6 12" id="KW-0863">Zinc-finger</keyword>
<evidence type="ECO:0000256" key="3">
    <source>
        <dbReference type="ARBA" id="ARBA00006991"/>
    </source>
</evidence>
<comment type="similarity">
    <text evidence="3">Belongs to the krueppel C2H2-type zinc-finger protein family.</text>
</comment>
<dbReference type="InterPro" id="IPR036236">
    <property type="entry name" value="Znf_C2H2_sf"/>
</dbReference>
<evidence type="ECO:0000313" key="14">
    <source>
        <dbReference type="EMBL" id="KAK2721057.1"/>
    </source>
</evidence>
<keyword evidence="11" id="KW-0539">Nucleus</keyword>
<proteinExistence type="inferred from homology"/>
<keyword evidence="9" id="KW-0238">DNA-binding</keyword>
<dbReference type="Gene3D" id="3.30.160.60">
    <property type="entry name" value="Classic Zinc Finger"/>
    <property type="match status" value="3"/>
</dbReference>
<protein>
    <recommendedName>
        <fullName evidence="13">C2H2-type domain-containing protein</fullName>
    </recommendedName>
</protein>
<evidence type="ECO:0000256" key="6">
    <source>
        <dbReference type="ARBA" id="ARBA00022771"/>
    </source>
</evidence>
<accession>A0AA88IFR8</accession>